<gene>
    <name evidence="3" type="ORF">Zmor_023494</name>
</gene>
<dbReference type="InterPro" id="IPR036047">
    <property type="entry name" value="F-box-like_dom_sf"/>
</dbReference>
<feature type="domain" description="F-box" evidence="2">
    <location>
        <begin position="12"/>
        <end position="58"/>
    </location>
</feature>
<dbReference type="Gene3D" id="1.20.1280.50">
    <property type="match status" value="1"/>
</dbReference>
<sequence length="141" mass="16493">MYTILPFVPAVEFALPSLPVELWARILRCLDPASLLTAARSIDLWKRIIQGDPVLRRTVRHQKVLEKRRRRDEMLNPGLLLFITRDESGRLFGSNATKVLRTQLSEPAKTQEKRKRRENKDAGPLRKKIVQRNEYCKMVRC</sequence>
<protein>
    <recommendedName>
        <fullName evidence="2">F-box domain-containing protein</fullName>
    </recommendedName>
</protein>
<name>A0AA38HYE4_9CUCU</name>
<dbReference type="AlphaFoldDB" id="A0AA38HYE4"/>
<dbReference type="SUPFAM" id="SSF81383">
    <property type="entry name" value="F-box domain"/>
    <property type="match status" value="1"/>
</dbReference>
<organism evidence="3 4">
    <name type="scientific">Zophobas morio</name>
    <dbReference type="NCBI Taxonomy" id="2755281"/>
    <lineage>
        <taxon>Eukaryota</taxon>
        <taxon>Metazoa</taxon>
        <taxon>Ecdysozoa</taxon>
        <taxon>Arthropoda</taxon>
        <taxon>Hexapoda</taxon>
        <taxon>Insecta</taxon>
        <taxon>Pterygota</taxon>
        <taxon>Neoptera</taxon>
        <taxon>Endopterygota</taxon>
        <taxon>Coleoptera</taxon>
        <taxon>Polyphaga</taxon>
        <taxon>Cucujiformia</taxon>
        <taxon>Tenebrionidae</taxon>
        <taxon>Zophobas</taxon>
    </lineage>
</organism>
<evidence type="ECO:0000256" key="1">
    <source>
        <dbReference type="SAM" id="MobiDB-lite"/>
    </source>
</evidence>
<dbReference type="InterPro" id="IPR001810">
    <property type="entry name" value="F-box_dom"/>
</dbReference>
<feature type="region of interest" description="Disordered" evidence="1">
    <location>
        <begin position="103"/>
        <end position="126"/>
    </location>
</feature>
<accession>A0AA38HYE4</accession>
<proteinExistence type="predicted"/>
<evidence type="ECO:0000313" key="3">
    <source>
        <dbReference type="EMBL" id="KAJ3645871.1"/>
    </source>
</evidence>
<dbReference type="Proteomes" id="UP001168821">
    <property type="component" value="Unassembled WGS sequence"/>
</dbReference>
<reference evidence="3" key="1">
    <citation type="journal article" date="2023" name="G3 (Bethesda)">
        <title>Whole genome assemblies of Zophobas morio and Tenebrio molitor.</title>
        <authorList>
            <person name="Kaur S."/>
            <person name="Stinson S.A."/>
            <person name="diCenzo G.C."/>
        </authorList>
    </citation>
    <scope>NUCLEOTIDE SEQUENCE</scope>
    <source>
        <strain evidence="3">QUZm001</strain>
    </source>
</reference>
<keyword evidence="4" id="KW-1185">Reference proteome</keyword>
<dbReference type="EMBL" id="JALNTZ010000007">
    <property type="protein sequence ID" value="KAJ3645871.1"/>
    <property type="molecule type" value="Genomic_DNA"/>
</dbReference>
<evidence type="ECO:0000259" key="2">
    <source>
        <dbReference type="PROSITE" id="PS50181"/>
    </source>
</evidence>
<evidence type="ECO:0000313" key="4">
    <source>
        <dbReference type="Proteomes" id="UP001168821"/>
    </source>
</evidence>
<comment type="caution">
    <text evidence="3">The sequence shown here is derived from an EMBL/GenBank/DDBJ whole genome shotgun (WGS) entry which is preliminary data.</text>
</comment>
<dbReference type="PROSITE" id="PS50181">
    <property type="entry name" value="FBOX"/>
    <property type="match status" value="1"/>
</dbReference>